<dbReference type="Proteomes" id="UP000593765">
    <property type="component" value="Chromosome"/>
</dbReference>
<dbReference type="InterPro" id="IPR044862">
    <property type="entry name" value="Pro_4_hyd_alph_FE2OG_OXY"/>
</dbReference>
<keyword evidence="3" id="KW-1185">Reference proteome</keyword>
<name>A0A7M2WS12_9BACT</name>
<protein>
    <submittedName>
        <fullName evidence="2">2OG-Fe(II) oxygenase</fullName>
    </submittedName>
</protein>
<evidence type="ECO:0000259" key="1">
    <source>
        <dbReference type="Pfam" id="PF13640"/>
    </source>
</evidence>
<proteinExistence type="predicted"/>
<evidence type="ECO:0000313" key="2">
    <source>
        <dbReference type="EMBL" id="QOV87962.1"/>
    </source>
</evidence>
<feature type="domain" description="Prolyl 4-hydroxylase alpha subunit Fe(2+) 2OG dioxygenase" evidence="1">
    <location>
        <begin position="115"/>
        <end position="213"/>
    </location>
</feature>
<dbReference type="EMBL" id="CP063458">
    <property type="protein sequence ID" value="QOV87962.1"/>
    <property type="molecule type" value="Genomic_DNA"/>
</dbReference>
<dbReference type="RefSeq" id="WP_206290917.1">
    <property type="nucleotide sequence ID" value="NZ_CP063458.1"/>
</dbReference>
<organism evidence="2 3">
    <name type="scientific">Humisphaera borealis</name>
    <dbReference type="NCBI Taxonomy" id="2807512"/>
    <lineage>
        <taxon>Bacteria</taxon>
        <taxon>Pseudomonadati</taxon>
        <taxon>Planctomycetota</taxon>
        <taxon>Phycisphaerae</taxon>
        <taxon>Tepidisphaerales</taxon>
        <taxon>Tepidisphaeraceae</taxon>
        <taxon>Humisphaera</taxon>
    </lineage>
</organism>
<dbReference type="Gene3D" id="2.60.120.620">
    <property type="entry name" value="q2cbj1_9rhob like domain"/>
    <property type="match status" value="1"/>
</dbReference>
<dbReference type="Pfam" id="PF13640">
    <property type="entry name" value="2OG-FeII_Oxy_3"/>
    <property type="match status" value="1"/>
</dbReference>
<accession>A0A7M2WS12</accession>
<dbReference type="PANTHER" id="PTHR12117">
    <property type="entry name" value="HISTONE ACETYLTRANSFERASE COMPLEX"/>
    <property type="match status" value="1"/>
</dbReference>
<evidence type="ECO:0000313" key="3">
    <source>
        <dbReference type="Proteomes" id="UP000593765"/>
    </source>
</evidence>
<gene>
    <name evidence="2" type="ORF">IPV69_17030</name>
</gene>
<dbReference type="KEGG" id="hbs:IPV69_17030"/>
<dbReference type="AlphaFoldDB" id="A0A7M2WS12"/>
<reference evidence="2 3" key="1">
    <citation type="submission" date="2020-10" db="EMBL/GenBank/DDBJ databases">
        <title>Wide distribution of Phycisphaera-like planctomycetes from WD2101 soil group in peatlands and genome analysis of the first cultivated representative.</title>
        <authorList>
            <person name="Dedysh S.N."/>
            <person name="Beletsky A.V."/>
            <person name="Ivanova A."/>
            <person name="Kulichevskaya I.S."/>
            <person name="Suzina N.E."/>
            <person name="Philippov D.A."/>
            <person name="Rakitin A.L."/>
            <person name="Mardanov A.V."/>
            <person name="Ravin N.V."/>
        </authorList>
    </citation>
    <scope>NUCLEOTIDE SEQUENCE [LARGE SCALE GENOMIC DNA]</scope>
    <source>
        <strain evidence="2 3">M1803</strain>
    </source>
</reference>
<dbReference type="InterPro" id="IPR051842">
    <property type="entry name" value="uS12_prolyl_hydroxylase"/>
</dbReference>
<sequence length="270" mass="30692">MSLDLINPIDKNALRNEFQNAKPVPWFKIDNFLKADFADACEAAFPTYDEVQKLGVTFTNINEKGKFQVSDSRKMPPALKQLNDLLNGKEFLELMEYVTGMPALLPDEKLVGGGLHSTGARGHLDVHLDFNQLKDRGWHRRLNILVYLNKGWKDDWGGEFELWDKDVQVCHKTFLPIFNRCVMFNTNEVSFHGVNAVKCPDGQARKSFAAYYYTEKAPAEFKEFHDTIFKARPDEKLKSVMMPVGQATKGIRKFLQRGASKLKSVVSGGK</sequence>
<dbReference type="PANTHER" id="PTHR12117:SF0">
    <property type="entry name" value="PROLYL 3-HYDROXYLASE OGFOD1"/>
    <property type="match status" value="1"/>
</dbReference>